<dbReference type="PIRSF" id="PIRSF029171">
    <property type="entry name" value="Esterase_LipA"/>
    <property type="match status" value="1"/>
</dbReference>
<sequence>MLRHIRPALAVVALLISVAHVAVVPGTAAAQPIYPAPDPDPFYAAPPDLDRFGAGDVLAVRPMPPLLGFPGTTVTMIKFRSTNSAGNPIAATSTVLTPHNHAPGGPLLSYQHIINGLGTQCAVSRVLYTGDPNLAVREAPALNTVLLRGWSVALPDHLGPTSAYGAAKLGGMITLDGIRAARRVNELGLAKSPVAMFGYSGGGMATGWAAALAPTYAPELDIVGAAEGGVPMNLVKMTEGLGYSRHPAFGLALAAAIGLEREYPTRLPISDNLNDFGRATRDQIANGCTNEILAAGAGHNVLDVASSTSLADDPSARSVLEENSLELYAGVPKMPIYQWRSTEDVLIPVASIDNTVRRYCAAGARVQSELIPSPDHLTTAVLGAPAAVSWIEDRFRGIPAPNDC</sequence>
<dbReference type="RefSeq" id="WP_150406393.1">
    <property type="nucleotide sequence ID" value="NZ_VXLC01000021.1"/>
</dbReference>
<dbReference type="Proteomes" id="UP000323876">
    <property type="component" value="Unassembled WGS sequence"/>
</dbReference>
<dbReference type="PANTHER" id="PTHR34853">
    <property type="match status" value="1"/>
</dbReference>
<comment type="caution">
    <text evidence="2">The sequence shown here is derived from an EMBL/GenBank/DDBJ whole genome shotgun (WGS) entry which is preliminary data.</text>
</comment>
<feature type="chain" id="PRO_5024383126" evidence="1">
    <location>
        <begin position="31"/>
        <end position="404"/>
    </location>
</feature>
<dbReference type="Gene3D" id="3.40.50.1820">
    <property type="entry name" value="alpha/beta hydrolase"/>
    <property type="match status" value="1"/>
</dbReference>
<evidence type="ECO:0000313" key="2">
    <source>
        <dbReference type="EMBL" id="KAA8884414.1"/>
    </source>
</evidence>
<evidence type="ECO:0000313" key="3">
    <source>
        <dbReference type="Proteomes" id="UP000323876"/>
    </source>
</evidence>
<keyword evidence="1" id="KW-0732">Signal</keyword>
<gene>
    <name evidence="2" type="ORF">F3087_34995</name>
</gene>
<dbReference type="GO" id="GO:0016042">
    <property type="term" value="P:lipid catabolic process"/>
    <property type="evidence" value="ECO:0007669"/>
    <property type="project" value="InterPro"/>
</dbReference>
<proteinExistence type="predicted"/>
<dbReference type="InterPro" id="IPR005152">
    <property type="entry name" value="Lipase_secreted"/>
</dbReference>
<dbReference type="EMBL" id="VXLC01000021">
    <property type="protein sequence ID" value="KAA8884414.1"/>
    <property type="molecule type" value="Genomic_DNA"/>
</dbReference>
<dbReference type="SUPFAM" id="SSF53474">
    <property type="entry name" value="alpha/beta-Hydrolases"/>
    <property type="match status" value="1"/>
</dbReference>
<organism evidence="2 3">
    <name type="scientific">Nocardia colli</name>
    <dbReference type="NCBI Taxonomy" id="2545717"/>
    <lineage>
        <taxon>Bacteria</taxon>
        <taxon>Bacillati</taxon>
        <taxon>Actinomycetota</taxon>
        <taxon>Actinomycetes</taxon>
        <taxon>Mycobacteriales</taxon>
        <taxon>Nocardiaceae</taxon>
        <taxon>Nocardia</taxon>
    </lineage>
</organism>
<feature type="signal peptide" evidence="1">
    <location>
        <begin position="1"/>
        <end position="30"/>
    </location>
</feature>
<dbReference type="InterPro" id="IPR029058">
    <property type="entry name" value="AB_hydrolase_fold"/>
</dbReference>
<reference evidence="2 3" key="1">
    <citation type="submission" date="2019-09" db="EMBL/GenBank/DDBJ databases">
        <authorList>
            <person name="Wang X."/>
        </authorList>
    </citation>
    <scope>NUCLEOTIDE SEQUENCE [LARGE SCALE GENOMIC DNA]</scope>
    <source>
        <strain evidence="2 3">CICC 11023</strain>
    </source>
</reference>
<name>A0A5N0E8B4_9NOCA</name>
<dbReference type="PANTHER" id="PTHR34853:SF1">
    <property type="entry name" value="LIPASE 5"/>
    <property type="match status" value="1"/>
</dbReference>
<dbReference type="Gene3D" id="1.10.260.130">
    <property type="match status" value="1"/>
</dbReference>
<protein>
    <submittedName>
        <fullName evidence="2">Lipase</fullName>
    </submittedName>
</protein>
<dbReference type="GO" id="GO:0004806">
    <property type="term" value="F:triacylglycerol lipase activity"/>
    <property type="evidence" value="ECO:0007669"/>
    <property type="project" value="InterPro"/>
</dbReference>
<dbReference type="AlphaFoldDB" id="A0A5N0E8B4"/>
<evidence type="ECO:0000256" key="1">
    <source>
        <dbReference type="SAM" id="SignalP"/>
    </source>
</evidence>
<keyword evidence="3" id="KW-1185">Reference proteome</keyword>
<dbReference type="Pfam" id="PF03583">
    <property type="entry name" value="LIP"/>
    <property type="match status" value="1"/>
</dbReference>
<accession>A0A5N0E8B4</accession>
<dbReference type="OrthoDB" id="4763034at2"/>